<evidence type="ECO:0000256" key="14">
    <source>
        <dbReference type="ARBA" id="ARBA00025592"/>
    </source>
</evidence>
<feature type="domain" description="Indole-3-glycerol phosphate synthase" evidence="17">
    <location>
        <begin position="7"/>
        <end position="253"/>
    </location>
</feature>
<comment type="pathway">
    <text evidence="4 15">Amino-acid biosynthesis; L-tryptophan biosynthesis; L-tryptophan from chorismate: step 4/5.</text>
</comment>
<protein>
    <recommendedName>
        <fullName evidence="15 16">Multifunctional fusion protein</fullName>
    </recommendedName>
    <domain>
        <recommendedName>
            <fullName evidence="15">Indole-3-glycerol phosphate synthase</fullName>
            <shortName evidence="15">IGPS</shortName>
            <ecNumber evidence="15">4.1.1.48</ecNumber>
        </recommendedName>
    </domain>
    <domain>
        <recommendedName>
            <fullName evidence="16">N-(5'-phosphoribosyl)anthranilate isomerase</fullName>
            <shortName evidence="16">PRAI</shortName>
            <ecNumber evidence="16">5.3.1.24</ecNumber>
        </recommendedName>
    </domain>
</protein>
<dbReference type="InterPro" id="IPR001468">
    <property type="entry name" value="Indole-3-GlycerolPSynthase_CS"/>
</dbReference>
<evidence type="ECO:0000256" key="7">
    <source>
        <dbReference type="ARBA" id="ARBA00022605"/>
    </source>
</evidence>
<evidence type="ECO:0000256" key="15">
    <source>
        <dbReference type="HAMAP-Rule" id="MF_00134"/>
    </source>
</evidence>
<evidence type="ECO:0000256" key="6">
    <source>
        <dbReference type="ARBA" id="ARBA00009847"/>
    </source>
</evidence>
<dbReference type="GO" id="GO:0004425">
    <property type="term" value="F:indole-3-glycerol-phosphate synthase activity"/>
    <property type="evidence" value="ECO:0007669"/>
    <property type="project" value="UniProtKB-EC"/>
</dbReference>
<dbReference type="InterPro" id="IPR001240">
    <property type="entry name" value="PRAI_dom"/>
</dbReference>
<dbReference type="InterPro" id="IPR011060">
    <property type="entry name" value="RibuloseP-bd_barrel"/>
</dbReference>
<dbReference type="CDD" id="cd00331">
    <property type="entry name" value="IGPS"/>
    <property type="match status" value="1"/>
</dbReference>
<keyword evidence="12 15" id="KW-0456">Lyase</keyword>
<comment type="similarity">
    <text evidence="5">In the N-terminal section; belongs to the TrpC family.</text>
</comment>
<dbReference type="RefSeq" id="WP_112165668.1">
    <property type="nucleotide sequence ID" value="NZ_CP065024.1"/>
</dbReference>
<dbReference type="InterPro" id="IPR045186">
    <property type="entry name" value="Indole-3-glycerol_P_synth"/>
</dbReference>
<dbReference type="InterPro" id="IPR013785">
    <property type="entry name" value="Aldolase_TIM"/>
</dbReference>
<comment type="pathway">
    <text evidence="3 16">Amino-acid biosynthesis; L-tryptophan biosynthesis; L-tryptophan from chorismate: step 3/5.</text>
</comment>
<evidence type="ECO:0000313" key="20">
    <source>
        <dbReference type="Proteomes" id="UP000284119"/>
    </source>
</evidence>
<comment type="similarity">
    <text evidence="16">Belongs to the TrpF family.</text>
</comment>
<dbReference type="GO" id="GO:0004640">
    <property type="term" value="F:phosphoribosylanthranilate isomerase activity"/>
    <property type="evidence" value="ECO:0007669"/>
    <property type="project" value="UniProtKB-EC"/>
</dbReference>
<gene>
    <name evidence="16 19" type="primary">trpF</name>
    <name evidence="15" type="synonym">trpC</name>
    <name evidence="19" type="ORF">D5396_04960</name>
</gene>
<keyword evidence="7 15" id="KW-0028">Amino-acid biosynthesis</keyword>
<evidence type="ECO:0000256" key="13">
    <source>
        <dbReference type="ARBA" id="ARBA00023268"/>
    </source>
</evidence>
<evidence type="ECO:0000256" key="4">
    <source>
        <dbReference type="ARBA" id="ARBA00004696"/>
    </source>
</evidence>
<comment type="catalytic activity">
    <reaction evidence="2 15">
        <text>1-(2-carboxyphenylamino)-1-deoxy-D-ribulose 5-phosphate + H(+) = (1S,2R)-1-C-(indol-3-yl)glycerol 3-phosphate + CO2 + H2O</text>
        <dbReference type="Rhea" id="RHEA:23476"/>
        <dbReference type="ChEBI" id="CHEBI:15377"/>
        <dbReference type="ChEBI" id="CHEBI:15378"/>
        <dbReference type="ChEBI" id="CHEBI:16526"/>
        <dbReference type="ChEBI" id="CHEBI:58613"/>
        <dbReference type="ChEBI" id="CHEBI:58866"/>
        <dbReference type="EC" id="4.1.1.48"/>
    </reaction>
</comment>
<dbReference type="Pfam" id="PF00697">
    <property type="entry name" value="PRAI"/>
    <property type="match status" value="1"/>
</dbReference>
<comment type="catalytic activity">
    <reaction evidence="1 16">
        <text>N-(5-phospho-beta-D-ribosyl)anthranilate = 1-(2-carboxyphenylamino)-1-deoxy-D-ribulose 5-phosphate</text>
        <dbReference type="Rhea" id="RHEA:21540"/>
        <dbReference type="ChEBI" id="CHEBI:18277"/>
        <dbReference type="ChEBI" id="CHEBI:58613"/>
        <dbReference type="EC" id="5.3.1.24"/>
    </reaction>
</comment>
<evidence type="ECO:0000256" key="5">
    <source>
        <dbReference type="ARBA" id="ARBA00007902"/>
    </source>
</evidence>
<dbReference type="NCBIfam" id="NF006945">
    <property type="entry name" value="PRK09427.1"/>
    <property type="match status" value="1"/>
</dbReference>
<organism evidence="19 20">
    <name type="scientific">Rahnella inusitata</name>
    <dbReference type="NCBI Taxonomy" id="58169"/>
    <lineage>
        <taxon>Bacteria</taxon>
        <taxon>Pseudomonadati</taxon>
        <taxon>Pseudomonadota</taxon>
        <taxon>Gammaproteobacteria</taxon>
        <taxon>Enterobacterales</taxon>
        <taxon>Yersiniaceae</taxon>
        <taxon>Rahnella</taxon>
    </lineage>
</organism>
<evidence type="ECO:0000256" key="3">
    <source>
        <dbReference type="ARBA" id="ARBA00004664"/>
    </source>
</evidence>
<dbReference type="GeneID" id="88081262"/>
<dbReference type="PANTHER" id="PTHR22854">
    <property type="entry name" value="TRYPTOPHAN BIOSYNTHESIS PROTEIN"/>
    <property type="match status" value="1"/>
</dbReference>
<reference evidence="19 20" key="1">
    <citation type="submission" date="2018-09" db="EMBL/GenBank/DDBJ databases">
        <authorList>
            <person name="Le Fleche-Mateos A."/>
        </authorList>
    </citation>
    <scope>NUCLEOTIDE SEQUENCE [LARGE SCALE GENOMIC DNA]</scope>
    <source>
        <strain evidence="19 20">DSM 30078</strain>
    </source>
</reference>
<evidence type="ECO:0000256" key="1">
    <source>
        <dbReference type="ARBA" id="ARBA00001164"/>
    </source>
</evidence>
<dbReference type="Proteomes" id="UP000284119">
    <property type="component" value="Unassembled WGS sequence"/>
</dbReference>
<dbReference type="CDD" id="cd00405">
    <property type="entry name" value="PRAI"/>
    <property type="match status" value="1"/>
</dbReference>
<keyword evidence="10 15" id="KW-0057">Aromatic amino acid biosynthesis</keyword>
<accession>A0ABX9P4W1</accession>
<dbReference type="PROSITE" id="PS00614">
    <property type="entry name" value="IGPS"/>
    <property type="match status" value="1"/>
</dbReference>
<keyword evidence="8 15" id="KW-0210">Decarboxylase</keyword>
<keyword evidence="20" id="KW-1185">Reference proteome</keyword>
<keyword evidence="9 15" id="KW-0822">Tryptophan biosynthesis</keyword>
<comment type="similarity">
    <text evidence="15">Belongs to the TrpC family.</text>
</comment>
<proteinExistence type="inferred from homology"/>
<evidence type="ECO:0000259" key="17">
    <source>
        <dbReference type="Pfam" id="PF00218"/>
    </source>
</evidence>
<evidence type="ECO:0000313" key="19">
    <source>
        <dbReference type="EMBL" id="RJT14821.1"/>
    </source>
</evidence>
<evidence type="ECO:0000256" key="16">
    <source>
        <dbReference type="HAMAP-Rule" id="MF_00135"/>
    </source>
</evidence>
<dbReference type="EC" id="5.3.1.24" evidence="16"/>
<evidence type="ECO:0000259" key="18">
    <source>
        <dbReference type="Pfam" id="PF00697"/>
    </source>
</evidence>
<dbReference type="InterPro" id="IPR013798">
    <property type="entry name" value="Indole-3-glycerol_P_synth_dom"/>
</dbReference>
<evidence type="ECO:0000256" key="2">
    <source>
        <dbReference type="ARBA" id="ARBA00001633"/>
    </source>
</evidence>
<comment type="function">
    <text evidence="14">Bifunctional enzyme that catalyzes two sequential steps of tryptophan biosynthetic pathway. The first reaction is catalyzed by the isomerase, coded by the TrpF domain; the second reaction is catalyzed by the synthase, coded by the TrpC domain.</text>
</comment>
<dbReference type="HAMAP" id="MF_00134_B">
    <property type="entry name" value="IGPS_B"/>
    <property type="match status" value="1"/>
</dbReference>
<dbReference type="EC" id="4.1.1.48" evidence="15"/>
<dbReference type="HAMAP" id="MF_00135">
    <property type="entry name" value="PRAI"/>
    <property type="match status" value="1"/>
</dbReference>
<dbReference type="Gene3D" id="3.20.20.70">
    <property type="entry name" value="Aldolase class I"/>
    <property type="match status" value="2"/>
</dbReference>
<dbReference type="PANTHER" id="PTHR22854:SF2">
    <property type="entry name" value="INDOLE-3-GLYCEROL-PHOSPHATE SYNTHASE"/>
    <property type="match status" value="1"/>
</dbReference>
<dbReference type="Pfam" id="PF00218">
    <property type="entry name" value="IGPS"/>
    <property type="match status" value="1"/>
</dbReference>
<name>A0ABX9P4W1_9GAMM</name>
<dbReference type="NCBIfam" id="NF001377">
    <property type="entry name" value="PRK00278.2-4"/>
    <property type="match status" value="1"/>
</dbReference>
<evidence type="ECO:0000256" key="8">
    <source>
        <dbReference type="ARBA" id="ARBA00022793"/>
    </source>
</evidence>
<evidence type="ECO:0000256" key="10">
    <source>
        <dbReference type="ARBA" id="ARBA00023141"/>
    </source>
</evidence>
<keyword evidence="11 16" id="KW-0413">Isomerase</keyword>
<comment type="caution">
    <text evidence="19">The sequence shown here is derived from an EMBL/GenBank/DDBJ whole genome shotgun (WGS) entry which is preliminary data.</text>
</comment>
<dbReference type="SUPFAM" id="SSF51366">
    <property type="entry name" value="Ribulose-phoshate binding barrel"/>
    <property type="match status" value="2"/>
</dbReference>
<keyword evidence="13" id="KW-0511">Multifunctional enzyme</keyword>
<evidence type="ECO:0000256" key="9">
    <source>
        <dbReference type="ARBA" id="ARBA00022822"/>
    </source>
</evidence>
<feature type="domain" description="N-(5'phosphoribosyl) anthranilate isomerase (PRAI)" evidence="18">
    <location>
        <begin position="259"/>
        <end position="449"/>
    </location>
</feature>
<sequence length="454" mass="49872">MQQETVLHKIVRDKEIWVAARKEQQPLASFQNEITQSQRSFYHALQGARTAFILECKKASPSKGTIRDNFDPVEIASVYKDYASAISVLTDEKYFQGSFDFLPLVSKTVTQPVLCKDFIIDPYQIHLARFYQADAILLMLSVLNDEQYIQLAAVAHSLNMGVLTEASNEEELDRAVQLKAKVVGINNRDLRDLSIDLDRTRQLAPRVPHGVTVISESGINTYGQIRELSRFANGFLIGSALMSEDDLSSAVRRVLLGDNKVCGLTRAEDAKAAHEAGAIYGGLIFVEASPRFVTQDQASEVQKGAPLKYVGVFRDQPVAEIAHTAQTLNLTAVQLHGDEDQAYIDTLREALPSGVQIWKALSVKDSIPARDLNRVDRYVLDNGKGGTGHRFDWSTLEGQDLSNVLLAGGLGADNCVQAAQLGCAGLDFNSGVESEPGIKDAEKITAVFQTLRAY</sequence>
<evidence type="ECO:0000256" key="11">
    <source>
        <dbReference type="ARBA" id="ARBA00023235"/>
    </source>
</evidence>
<evidence type="ECO:0000256" key="12">
    <source>
        <dbReference type="ARBA" id="ARBA00023239"/>
    </source>
</evidence>
<comment type="similarity">
    <text evidence="6">In the C-terminal section; belongs to the TrpF family.</text>
</comment>
<dbReference type="EMBL" id="RAHG01000002">
    <property type="protein sequence ID" value="RJT14821.1"/>
    <property type="molecule type" value="Genomic_DNA"/>
</dbReference>